<feature type="domain" description="LicD/FKTN/FKRP nucleotidyltransferase" evidence="1">
    <location>
        <begin position="20"/>
        <end position="68"/>
    </location>
</feature>
<keyword evidence="3" id="KW-1185">Reference proteome</keyword>
<dbReference type="Pfam" id="PF04991">
    <property type="entry name" value="LicD"/>
    <property type="match status" value="1"/>
</dbReference>
<dbReference type="Proteomes" id="UP001195483">
    <property type="component" value="Unassembled WGS sequence"/>
</dbReference>
<dbReference type="GO" id="GO:0009100">
    <property type="term" value="P:glycoprotein metabolic process"/>
    <property type="evidence" value="ECO:0007669"/>
    <property type="project" value="UniProtKB-ARBA"/>
</dbReference>
<dbReference type="PANTHER" id="PTHR43404:SF2">
    <property type="entry name" value="LIPOPOLYSACCHARIDE CHOLINEPHOSPHOTRANSFERASE LICD"/>
    <property type="match status" value="1"/>
</dbReference>
<dbReference type="SUPFAM" id="SSF81301">
    <property type="entry name" value="Nucleotidyltransferase"/>
    <property type="match status" value="1"/>
</dbReference>
<name>A0AAE0TCS2_9BIVA</name>
<reference evidence="2" key="1">
    <citation type="journal article" date="2021" name="Genome Biol. Evol.">
        <title>A High-Quality Reference Genome for a Parasitic Bivalve with Doubly Uniparental Inheritance (Bivalvia: Unionida).</title>
        <authorList>
            <person name="Smith C.H."/>
        </authorList>
    </citation>
    <scope>NUCLEOTIDE SEQUENCE</scope>
    <source>
        <strain evidence="2">CHS0354</strain>
    </source>
</reference>
<dbReference type="EMBL" id="JAEAOA010000629">
    <property type="protein sequence ID" value="KAK3607977.1"/>
    <property type="molecule type" value="Genomic_DNA"/>
</dbReference>
<protein>
    <recommendedName>
        <fullName evidence="1">LicD/FKTN/FKRP nucleotidyltransferase domain-containing protein</fullName>
    </recommendedName>
</protein>
<organism evidence="2 3">
    <name type="scientific">Potamilus streckersoni</name>
    <dbReference type="NCBI Taxonomy" id="2493646"/>
    <lineage>
        <taxon>Eukaryota</taxon>
        <taxon>Metazoa</taxon>
        <taxon>Spiralia</taxon>
        <taxon>Lophotrochozoa</taxon>
        <taxon>Mollusca</taxon>
        <taxon>Bivalvia</taxon>
        <taxon>Autobranchia</taxon>
        <taxon>Heteroconchia</taxon>
        <taxon>Palaeoheterodonta</taxon>
        <taxon>Unionida</taxon>
        <taxon>Unionoidea</taxon>
        <taxon>Unionidae</taxon>
        <taxon>Ambleminae</taxon>
        <taxon>Lampsilini</taxon>
        <taxon>Potamilus</taxon>
    </lineage>
</organism>
<dbReference type="AlphaFoldDB" id="A0AAE0TCS2"/>
<gene>
    <name evidence="2" type="ORF">CHS0354_009915</name>
</gene>
<reference evidence="2" key="3">
    <citation type="submission" date="2023-05" db="EMBL/GenBank/DDBJ databases">
        <authorList>
            <person name="Smith C.H."/>
        </authorList>
    </citation>
    <scope>NUCLEOTIDE SEQUENCE</scope>
    <source>
        <strain evidence="2">CHS0354</strain>
        <tissue evidence="2">Mantle</tissue>
    </source>
</reference>
<reference evidence="2" key="2">
    <citation type="journal article" date="2021" name="Genome Biol. Evol.">
        <title>Developing a high-quality reference genome for a parasitic bivalve with doubly uniparental inheritance (Bivalvia: Unionida).</title>
        <authorList>
            <person name="Smith C.H."/>
        </authorList>
    </citation>
    <scope>NUCLEOTIDE SEQUENCE</scope>
    <source>
        <strain evidence="2">CHS0354</strain>
        <tissue evidence="2">Mantle</tissue>
    </source>
</reference>
<sequence length="185" mass="21984">MTAIEFQELLDIFFDFVEICESFNIGFMLYGGTLLGAYRHHGIVPWDDDIDVLLNISDKAKIQNAVRNIRSYHLHSPKDWQWKFYKVKSDESINLRPFEWKMLPVPCNTEIILSKTYNIHLCSNSIYSHKNESYFEASRQYSVPCRRLHPYYPFVFRSYDNGYVKEMLKINNNDIHSAHYSHIIC</sequence>
<dbReference type="InterPro" id="IPR043519">
    <property type="entry name" value="NT_sf"/>
</dbReference>
<accession>A0AAE0TCS2</accession>
<dbReference type="PANTHER" id="PTHR43404">
    <property type="entry name" value="LIPOPOLYSACCHARIDE CHOLINEPHOSPHOTRANSFERASE LICD"/>
    <property type="match status" value="1"/>
</dbReference>
<dbReference type="InterPro" id="IPR052942">
    <property type="entry name" value="LPS_cholinephosphotransferase"/>
</dbReference>
<evidence type="ECO:0000313" key="3">
    <source>
        <dbReference type="Proteomes" id="UP001195483"/>
    </source>
</evidence>
<comment type="caution">
    <text evidence="2">The sequence shown here is derived from an EMBL/GenBank/DDBJ whole genome shotgun (WGS) entry which is preliminary data.</text>
</comment>
<dbReference type="InterPro" id="IPR007074">
    <property type="entry name" value="LicD/FKTN/FKRP_NTP_transf"/>
</dbReference>
<evidence type="ECO:0000313" key="2">
    <source>
        <dbReference type="EMBL" id="KAK3607977.1"/>
    </source>
</evidence>
<evidence type="ECO:0000259" key="1">
    <source>
        <dbReference type="Pfam" id="PF04991"/>
    </source>
</evidence>
<proteinExistence type="predicted"/>